<feature type="region of interest" description="Disordered" evidence="1">
    <location>
        <begin position="275"/>
        <end position="316"/>
    </location>
</feature>
<protein>
    <submittedName>
        <fullName evidence="2">Protein ImuA</fullName>
    </submittedName>
</protein>
<reference evidence="2 3" key="1">
    <citation type="submission" date="2023-07" db="EMBL/GenBank/DDBJ databases">
        <title>Sorghum-associated microbial communities from plants grown in Nebraska, USA.</title>
        <authorList>
            <person name="Schachtman D."/>
        </authorList>
    </citation>
    <scope>NUCLEOTIDE SEQUENCE [LARGE SCALE GENOMIC DNA]</scope>
    <source>
        <strain evidence="2 3">DS1307</strain>
    </source>
</reference>
<organism evidence="2 3">
    <name type="scientific">Neorhizobium huautlense</name>
    <dbReference type="NCBI Taxonomy" id="67774"/>
    <lineage>
        <taxon>Bacteria</taxon>
        <taxon>Pseudomonadati</taxon>
        <taxon>Pseudomonadota</taxon>
        <taxon>Alphaproteobacteria</taxon>
        <taxon>Hyphomicrobiales</taxon>
        <taxon>Rhizobiaceae</taxon>
        <taxon>Rhizobium/Agrobacterium group</taxon>
        <taxon>Neorhizobium</taxon>
    </lineage>
</organism>
<proteinExistence type="predicted"/>
<dbReference type="SUPFAM" id="SSF52540">
    <property type="entry name" value="P-loop containing nucleoside triphosphate hydrolases"/>
    <property type="match status" value="1"/>
</dbReference>
<sequence>MAGKAVAQETVFALRETIARMEGRDIRMFDASDDRAEEILGTQEKRRRLSLGIDVLDEALDGGLPLDGLTEIRSSAMKDAGAASAFTLAIASLLQKQGNGLSARQAGENELPILWIADRLAVLEAGMPYALGLQDFGMAPETFLHARPRKLEEALWLAEAAVASGAFAMTILEVSGNPKHFGLTESRRLSLRARASGRHLLVLRQAGEEEASSADFRFLVETAPAANRYLADGALLGGSIGHSVFRLTLERSRNPALLSLSLEWNSHDRRLLVSTPAKSDASSRPAAHSGARLSASVDRQGAPEKMGTRLAFHRAS</sequence>
<dbReference type="PIRSF" id="PIRSF034285">
    <property type="entry name" value="UCP034285"/>
    <property type="match status" value="1"/>
</dbReference>
<evidence type="ECO:0000256" key="1">
    <source>
        <dbReference type="SAM" id="MobiDB-lite"/>
    </source>
</evidence>
<evidence type="ECO:0000313" key="3">
    <source>
        <dbReference type="Proteomes" id="UP001241472"/>
    </source>
</evidence>
<dbReference type="Gene3D" id="3.40.50.300">
    <property type="entry name" value="P-loop containing nucleotide triphosphate hydrolases"/>
    <property type="match status" value="1"/>
</dbReference>
<name>A0ABT9PXK1_9HYPH</name>
<dbReference type="Proteomes" id="UP001241472">
    <property type="component" value="Unassembled WGS sequence"/>
</dbReference>
<gene>
    <name evidence="2" type="ORF">J2T09_003991</name>
</gene>
<evidence type="ECO:0000313" key="2">
    <source>
        <dbReference type="EMBL" id="MDP9839216.1"/>
    </source>
</evidence>
<dbReference type="InterPro" id="IPR017026">
    <property type="entry name" value="ImuA"/>
</dbReference>
<dbReference type="EMBL" id="JAUSRF010000014">
    <property type="protein sequence ID" value="MDP9839216.1"/>
    <property type="molecule type" value="Genomic_DNA"/>
</dbReference>
<comment type="caution">
    <text evidence="2">The sequence shown here is derived from an EMBL/GenBank/DDBJ whole genome shotgun (WGS) entry which is preliminary data.</text>
</comment>
<accession>A0ABT9PXK1</accession>
<keyword evidence="3" id="KW-1185">Reference proteome</keyword>
<dbReference type="RefSeq" id="WP_306837684.1">
    <property type="nucleotide sequence ID" value="NZ_JAUSRF010000014.1"/>
</dbReference>
<dbReference type="InterPro" id="IPR027417">
    <property type="entry name" value="P-loop_NTPase"/>
</dbReference>